<gene>
    <name evidence="1" type="ORF">GCM10022255_012890</name>
</gene>
<dbReference type="EMBL" id="BAABAT010000002">
    <property type="protein sequence ID" value="GAA4245454.1"/>
    <property type="molecule type" value="Genomic_DNA"/>
</dbReference>
<dbReference type="InterPro" id="IPR034660">
    <property type="entry name" value="DinB/YfiT-like"/>
</dbReference>
<dbReference type="Proteomes" id="UP001500620">
    <property type="component" value="Unassembled WGS sequence"/>
</dbReference>
<sequence length="215" mass="24015">MVLGVELLLHGRRHEQVSAPMPCARTRSADMRYTGSVSNAFVQSMAHNFEQALRLMETALTDCPDELWQTDLWPDEAPTAPTPHGGLHGSAPWFLGYHALNTLDYDLAGEFEPWAPPQPFDDNTYGFPNRKFTKPELLGYVDWCRVRVRQTLDGLTEEMAARPLPSAHRYHGMLFAVIVGSMPLHVVEHASQIRQFLTAAGVTVQPMPGDRGYTG</sequence>
<proteinExistence type="predicted"/>
<comment type="caution">
    <text evidence="1">The sequence shown here is derived from an EMBL/GenBank/DDBJ whole genome shotgun (WGS) entry which is preliminary data.</text>
</comment>
<evidence type="ECO:0008006" key="3">
    <source>
        <dbReference type="Google" id="ProtNLM"/>
    </source>
</evidence>
<keyword evidence="2" id="KW-1185">Reference proteome</keyword>
<accession>A0ABP8CZW1</accession>
<evidence type="ECO:0000313" key="1">
    <source>
        <dbReference type="EMBL" id="GAA4245454.1"/>
    </source>
</evidence>
<organism evidence="1 2">
    <name type="scientific">Dactylosporangium darangshiense</name>
    <dbReference type="NCBI Taxonomy" id="579108"/>
    <lineage>
        <taxon>Bacteria</taxon>
        <taxon>Bacillati</taxon>
        <taxon>Actinomycetota</taxon>
        <taxon>Actinomycetes</taxon>
        <taxon>Micromonosporales</taxon>
        <taxon>Micromonosporaceae</taxon>
        <taxon>Dactylosporangium</taxon>
    </lineage>
</organism>
<name>A0ABP8CZW1_9ACTN</name>
<protein>
    <recommendedName>
        <fullName evidence="3">DinB-like domain-containing protein</fullName>
    </recommendedName>
</protein>
<reference evidence="2" key="1">
    <citation type="journal article" date="2019" name="Int. J. Syst. Evol. Microbiol.">
        <title>The Global Catalogue of Microorganisms (GCM) 10K type strain sequencing project: providing services to taxonomists for standard genome sequencing and annotation.</title>
        <authorList>
            <consortium name="The Broad Institute Genomics Platform"/>
            <consortium name="The Broad Institute Genome Sequencing Center for Infectious Disease"/>
            <person name="Wu L."/>
            <person name="Ma J."/>
        </authorList>
    </citation>
    <scope>NUCLEOTIDE SEQUENCE [LARGE SCALE GENOMIC DNA]</scope>
    <source>
        <strain evidence="2">JCM 17441</strain>
    </source>
</reference>
<dbReference type="SUPFAM" id="SSF109854">
    <property type="entry name" value="DinB/YfiT-like putative metalloenzymes"/>
    <property type="match status" value="1"/>
</dbReference>
<evidence type="ECO:0000313" key="2">
    <source>
        <dbReference type="Proteomes" id="UP001500620"/>
    </source>
</evidence>